<gene>
    <name evidence="3" type="ORF">PPENT_87.1.T0320009</name>
</gene>
<dbReference type="AlphaFoldDB" id="A0A8S1U1X8"/>
<dbReference type="SMART" id="SM00327">
    <property type="entry name" value="VWA"/>
    <property type="match status" value="1"/>
</dbReference>
<dbReference type="Pfam" id="PF13768">
    <property type="entry name" value="VWA_3"/>
    <property type="match status" value="1"/>
</dbReference>
<dbReference type="InterPro" id="IPR002035">
    <property type="entry name" value="VWF_A"/>
</dbReference>
<dbReference type="PROSITE" id="PS50234">
    <property type="entry name" value="VWFA"/>
    <property type="match status" value="1"/>
</dbReference>
<organism evidence="3 4">
    <name type="scientific">Paramecium pentaurelia</name>
    <dbReference type="NCBI Taxonomy" id="43138"/>
    <lineage>
        <taxon>Eukaryota</taxon>
        <taxon>Sar</taxon>
        <taxon>Alveolata</taxon>
        <taxon>Ciliophora</taxon>
        <taxon>Intramacronucleata</taxon>
        <taxon>Oligohymenophorea</taxon>
        <taxon>Peniculida</taxon>
        <taxon>Parameciidae</taxon>
        <taxon>Paramecium</taxon>
    </lineage>
</organism>
<evidence type="ECO:0000313" key="4">
    <source>
        <dbReference type="Proteomes" id="UP000689195"/>
    </source>
</evidence>
<accession>A0A8S1U1X8</accession>
<dbReference type="Proteomes" id="UP000689195">
    <property type="component" value="Unassembled WGS sequence"/>
</dbReference>
<sequence>MHENESKLSDVNAPPLFVCFDVVNKLPISLQSVHYIVNVQPGLAIVEIQQNYNTQHYEVPIELEYMFTIQKDSVVSKMVAELGDIKVFGIVKELEEAKKEYQQGIQAGKTMILGEQDKQITDLKKVKIGCLAPGKSLKITFEYIQPLKVYLNQFWMLELSPMVDSSYLTVYQLKNQSVNYPQLYNQIQKSLNFQGLQQNYQQDITININLQKPITFVKSPTHQILINNDDNQFVKENFTKNQIIILDKKYPNNFLPNKKFELLFSSDDVNSPHSFLTHTNNDALQHIKYCATLTLIPKFNEVPLDDAYSSYINGLNLSSETKINRGNYYFFIDRSGSMEGQRIQKAKQSLILFLKKLLIIIMYHPKIQVSMHENESKLSDVNAPPLFVCFDVVNKLPISLQSVHYIVNVQPGLAIVEIQQNYNTQHYEVPIELEYMFTIQKDSVVSKMVAELGDIKVFGIVKELEEAKKEYQQGIQAGKTMILGEQDKQITDLKKVKIGCLAPGKSLKITFEYIQPLKVYLNQFWMLELSPMVDSSYLTVYQLKNQSVNYPQLYNQIQKSLNFQGLQQNYQQDITININLQKPITFVKSPTHQILINNDDNQFVKENFTKNQIIILDKKYPNNFLPNKKFELLFSSDDVNSPHSFLTHTNNDALQHIKYCATLTLIPKFNEVPLDDAYSSYINGLNLSSETKINRGNYYFFIDRSGSMEGQRIQKAKQSLILFLKSLPENSLFNVISFGSQPKRMFEKSQVYNQKSLNEAISQVNSMDADLGGTDIFSALKNGIYNDKDSKSHLETYNAFLLTDGEDSPEQILNLVQNQTKSNFRIYTLGIGDGCSQYLLKNIAEIGNGKCQFVADNEDINVKVIDLLEDSMTQYLEGFKLELPEINISQIIPDPESITAIKKNEELVIQILFPTPIQDSLDFQIKCFDPQKQKQISYKFELKINESQQQDYFHKLAAHKLINYYEYSLQNRINQVNKIKVNQVTFNNEDIINLSIQNQILSKNTAYICQICHLEDEFKQLIKEKIFYQNQTFHVQQLRKGSDYSIQQRIDLNPSFVMNKLDCLDIQCCIDIEECYEQEQCCMDLMLGSIQQNMCMDREDLDSYEQMSCKSPPSDEDDQPQKLMQFEQMQKRSSLNNIIIPNSQETAVEINYIDLLQCVQADGSFILNKKFGDSIKLSSLNNDNHYEEILWTTIIALFYLELHCISDKASWQLIYQKAILLLKKNGLDYFKIKTEYYNNYQKLFEVSN</sequence>
<name>A0A8S1U1X8_9CILI</name>
<dbReference type="PANTHER" id="PTHR45737">
    <property type="entry name" value="VON WILLEBRAND FACTOR A DOMAIN-CONTAINING PROTEIN 5A"/>
    <property type="match status" value="1"/>
</dbReference>
<evidence type="ECO:0000259" key="2">
    <source>
        <dbReference type="PROSITE" id="PS51468"/>
    </source>
</evidence>
<protein>
    <submittedName>
        <fullName evidence="3">Uncharacterized protein</fullName>
    </submittedName>
</protein>
<proteinExistence type="predicted"/>
<dbReference type="PANTHER" id="PTHR45737:SF6">
    <property type="entry name" value="VON WILLEBRAND FACTOR A DOMAIN-CONTAINING PROTEIN 5A"/>
    <property type="match status" value="1"/>
</dbReference>
<dbReference type="Pfam" id="PF08487">
    <property type="entry name" value="VIT"/>
    <property type="match status" value="2"/>
</dbReference>
<evidence type="ECO:0000259" key="1">
    <source>
        <dbReference type="PROSITE" id="PS50234"/>
    </source>
</evidence>
<feature type="domain" description="VIT" evidence="2">
    <location>
        <begin position="14"/>
        <end position="145"/>
    </location>
</feature>
<dbReference type="PROSITE" id="PS51468">
    <property type="entry name" value="VIT"/>
    <property type="match status" value="2"/>
</dbReference>
<feature type="domain" description="VWFA" evidence="1">
    <location>
        <begin position="697"/>
        <end position="876"/>
    </location>
</feature>
<dbReference type="OrthoDB" id="312927at2759"/>
<reference evidence="3" key="1">
    <citation type="submission" date="2021-01" db="EMBL/GenBank/DDBJ databases">
        <authorList>
            <consortium name="Genoscope - CEA"/>
            <person name="William W."/>
        </authorList>
    </citation>
    <scope>NUCLEOTIDE SEQUENCE</scope>
</reference>
<comment type="caution">
    <text evidence="3">The sequence shown here is derived from an EMBL/GenBank/DDBJ whole genome shotgun (WGS) entry which is preliminary data.</text>
</comment>
<evidence type="ECO:0000313" key="3">
    <source>
        <dbReference type="EMBL" id="CAD8158528.1"/>
    </source>
</evidence>
<feature type="domain" description="VIT" evidence="2">
    <location>
        <begin position="384"/>
        <end position="515"/>
    </location>
</feature>
<dbReference type="InterPro" id="IPR013694">
    <property type="entry name" value="VIT"/>
</dbReference>
<dbReference type="EMBL" id="CAJJDO010000032">
    <property type="protein sequence ID" value="CAD8158528.1"/>
    <property type="molecule type" value="Genomic_DNA"/>
</dbReference>
<keyword evidence="4" id="KW-1185">Reference proteome</keyword>